<dbReference type="PANTHER" id="PTHR46188">
    <property type="entry name" value="BOLA-LIKE PROTEIN 3"/>
    <property type="match status" value="1"/>
</dbReference>
<dbReference type="STRING" id="1081102.A0A167RWF2"/>
<evidence type="ECO:0000256" key="2">
    <source>
        <dbReference type="RuleBase" id="RU003860"/>
    </source>
</evidence>
<feature type="region of interest" description="Disordered" evidence="3">
    <location>
        <begin position="74"/>
        <end position="115"/>
    </location>
</feature>
<dbReference type="PANTHER" id="PTHR46188:SF1">
    <property type="entry name" value="BOLA-LIKE PROTEIN 3"/>
    <property type="match status" value="1"/>
</dbReference>
<dbReference type="Proteomes" id="UP000076874">
    <property type="component" value="Unassembled WGS sequence"/>
</dbReference>
<dbReference type="SUPFAM" id="SSF82657">
    <property type="entry name" value="BolA-like"/>
    <property type="match status" value="1"/>
</dbReference>
<dbReference type="EMBL" id="AZHD01000011">
    <property type="protein sequence ID" value="OAA59007.1"/>
    <property type="molecule type" value="Genomic_DNA"/>
</dbReference>
<dbReference type="InterPro" id="IPR002634">
    <property type="entry name" value="BolA"/>
</dbReference>
<dbReference type="InterPro" id="IPR036065">
    <property type="entry name" value="BolA-like_sf"/>
</dbReference>
<evidence type="ECO:0000256" key="1">
    <source>
        <dbReference type="ARBA" id="ARBA00005578"/>
    </source>
</evidence>
<name>A0A167RWF2_9HYPO</name>
<keyword evidence="5" id="KW-1185">Reference proteome</keyword>
<proteinExistence type="inferred from homology"/>
<dbReference type="Pfam" id="PF01722">
    <property type="entry name" value="BolA"/>
    <property type="match status" value="1"/>
</dbReference>
<accession>A0A167RWF2</accession>
<protein>
    <submittedName>
        <fullName evidence="4">BolA protein</fullName>
    </submittedName>
</protein>
<reference evidence="4 5" key="1">
    <citation type="journal article" date="2016" name="Genome Biol. Evol.">
        <title>Divergent and convergent evolution of fungal pathogenicity.</title>
        <authorList>
            <person name="Shang Y."/>
            <person name="Xiao G."/>
            <person name="Zheng P."/>
            <person name="Cen K."/>
            <person name="Zhan S."/>
            <person name="Wang C."/>
        </authorList>
    </citation>
    <scope>NUCLEOTIDE SEQUENCE [LARGE SCALE GENOMIC DNA]</scope>
    <source>
        <strain evidence="4 5">RCEF 264</strain>
    </source>
</reference>
<gene>
    <name evidence="4" type="ORF">SPI_06209</name>
</gene>
<feature type="compositionally biased region" description="Low complexity" evidence="3">
    <location>
        <begin position="74"/>
        <end position="107"/>
    </location>
</feature>
<sequence>MLCAACCRRHSGLRRPVTAAAAAAVAAVVPRTATAAASFSTSLHAVRLPLPTRAPALAPTFGTAFVRHSSAAASATTPSTSAPSTASTTSTTSTTAAAETPSASTTALSKPPDLDPAESQVWDVLVAALAPTALSVRDISGGCGSMYGIEVSAAKFRGLSVLKQQRMVNAALGDLVKGWHGVQVTTRVP</sequence>
<dbReference type="OrthoDB" id="203381at2759"/>
<evidence type="ECO:0000256" key="3">
    <source>
        <dbReference type="SAM" id="MobiDB-lite"/>
    </source>
</evidence>
<dbReference type="AlphaFoldDB" id="A0A167RWF2"/>
<dbReference type="InterPro" id="IPR052275">
    <property type="entry name" value="Mt_Fe-S_assembly_factor"/>
</dbReference>
<evidence type="ECO:0000313" key="4">
    <source>
        <dbReference type="EMBL" id="OAA59007.1"/>
    </source>
</evidence>
<organism evidence="4 5">
    <name type="scientific">Niveomyces insectorum RCEF 264</name>
    <dbReference type="NCBI Taxonomy" id="1081102"/>
    <lineage>
        <taxon>Eukaryota</taxon>
        <taxon>Fungi</taxon>
        <taxon>Dikarya</taxon>
        <taxon>Ascomycota</taxon>
        <taxon>Pezizomycotina</taxon>
        <taxon>Sordariomycetes</taxon>
        <taxon>Hypocreomycetidae</taxon>
        <taxon>Hypocreales</taxon>
        <taxon>Cordycipitaceae</taxon>
        <taxon>Niveomyces</taxon>
    </lineage>
</organism>
<evidence type="ECO:0000313" key="5">
    <source>
        <dbReference type="Proteomes" id="UP000076874"/>
    </source>
</evidence>
<dbReference type="GO" id="GO:0005759">
    <property type="term" value="C:mitochondrial matrix"/>
    <property type="evidence" value="ECO:0007669"/>
    <property type="project" value="TreeGrafter"/>
</dbReference>
<comment type="similarity">
    <text evidence="1 2">Belongs to the BolA/IbaG family.</text>
</comment>
<dbReference type="Gene3D" id="3.30.300.90">
    <property type="entry name" value="BolA-like"/>
    <property type="match status" value="1"/>
</dbReference>
<comment type="caution">
    <text evidence="4">The sequence shown here is derived from an EMBL/GenBank/DDBJ whole genome shotgun (WGS) entry which is preliminary data.</text>
</comment>